<dbReference type="EMBL" id="BSOA01000003">
    <property type="protein sequence ID" value="GLQ87251.1"/>
    <property type="molecule type" value="Genomic_DNA"/>
</dbReference>
<keyword evidence="2" id="KW-1185">Reference proteome</keyword>
<protein>
    <submittedName>
        <fullName evidence="1">Uncharacterized protein</fullName>
    </submittedName>
</protein>
<proteinExistence type="predicted"/>
<dbReference type="RefSeq" id="WP_284330677.1">
    <property type="nucleotide sequence ID" value="NZ_BSOA01000003.1"/>
</dbReference>
<dbReference type="Proteomes" id="UP001156627">
    <property type="component" value="Unassembled WGS sequence"/>
</dbReference>
<name>A0ABQ5X6J6_9GAMM</name>
<evidence type="ECO:0000313" key="1">
    <source>
        <dbReference type="EMBL" id="GLQ87251.1"/>
    </source>
</evidence>
<evidence type="ECO:0000313" key="2">
    <source>
        <dbReference type="Proteomes" id="UP001156627"/>
    </source>
</evidence>
<sequence length="242" mass="27410">MNLDAFGRYKGNVDEWADEQSRTLTGLGFVIIDAEDMIQEDAHFVFLEPGQFQAFCTASGQNAVFQMRGEVDVDGTIRSVIQKLCEDNEDPVLLIKTFEVQNALLLKRARSHCHEHFYAEFSVLHQGAFISCGVLCESHDQLMEALAAFCDSADDRREEAKQVRLEQDAETLERLADELLVDPEFAKIRGRRKRCVYVLEKYGDRVPKSARGEIRRVDAGDYDGNLAALVERVSDRLELSKS</sequence>
<gene>
    <name evidence="1" type="ORF">GCM10007898_08170</name>
</gene>
<comment type="caution">
    <text evidence="1">The sequence shown here is derived from an EMBL/GenBank/DDBJ whole genome shotgun (WGS) entry which is preliminary data.</text>
</comment>
<accession>A0ABQ5X6J6</accession>
<reference evidence="2" key="1">
    <citation type="journal article" date="2019" name="Int. J. Syst. Evol. Microbiol.">
        <title>The Global Catalogue of Microorganisms (GCM) 10K type strain sequencing project: providing services to taxonomists for standard genome sequencing and annotation.</title>
        <authorList>
            <consortium name="The Broad Institute Genomics Platform"/>
            <consortium name="The Broad Institute Genome Sequencing Center for Infectious Disease"/>
            <person name="Wu L."/>
            <person name="Ma J."/>
        </authorList>
    </citation>
    <scope>NUCLEOTIDE SEQUENCE [LARGE SCALE GENOMIC DNA]</scope>
    <source>
        <strain evidence="2">NBRC 111981</strain>
    </source>
</reference>
<organism evidence="1 2">
    <name type="scientific">Dyella flagellata</name>
    <dbReference type="NCBI Taxonomy" id="1867833"/>
    <lineage>
        <taxon>Bacteria</taxon>
        <taxon>Pseudomonadati</taxon>
        <taxon>Pseudomonadota</taxon>
        <taxon>Gammaproteobacteria</taxon>
        <taxon>Lysobacterales</taxon>
        <taxon>Rhodanobacteraceae</taxon>
        <taxon>Dyella</taxon>
    </lineage>
</organism>